<dbReference type="AlphaFoldDB" id="A0A367EPK0"/>
<dbReference type="EMBL" id="QOIL01000034">
    <property type="protein sequence ID" value="RCG19130.1"/>
    <property type="molecule type" value="Genomic_DNA"/>
</dbReference>
<proteinExistence type="predicted"/>
<reference evidence="1 2" key="1">
    <citation type="submission" date="2018-06" db="EMBL/GenBank/DDBJ databases">
        <title>Sphaerisporangium craniellae sp. nov., isolated from a marine sponge in the South China Sea.</title>
        <authorList>
            <person name="Li L."/>
        </authorList>
    </citation>
    <scope>NUCLEOTIDE SEQUENCE [LARGE SCALE GENOMIC DNA]</scope>
    <source>
        <strain evidence="1 2">CCTCC AA 208026</strain>
    </source>
</reference>
<keyword evidence="2" id="KW-1185">Reference proteome</keyword>
<sequence length="81" mass="8695">MVRTTLLTALLEGGIPAEQVKDIAMYASVALRPAPHTLSGTRTRQLKAQHAARSAGDSRAGWIAHAETRPARLLVQPQQQG</sequence>
<dbReference type="Proteomes" id="UP000253094">
    <property type="component" value="Unassembled WGS sequence"/>
</dbReference>
<accession>A0A367EPK0</accession>
<gene>
    <name evidence="1" type="ORF">DQ384_38280</name>
</gene>
<protein>
    <submittedName>
        <fullName evidence="1">Uncharacterized protein</fullName>
    </submittedName>
</protein>
<evidence type="ECO:0000313" key="1">
    <source>
        <dbReference type="EMBL" id="RCG19130.1"/>
    </source>
</evidence>
<evidence type="ECO:0000313" key="2">
    <source>
        <dbReference type="Proteomes" id="UP000253094"/>
    </source>
</evidence>
<name>A0A367EPK0_9ACTN</name>
<dbReference type="RefSeq" id="WP_114033785.1">
    <property type="nucleotide sequence ID" value="NZ_QOIL01000034.1"/>
</dbReference>
<comment type="caution">
    <text evidence="1">The sequence shown here is derived from an EMBL/GenBank/DDBJ whole genome shotgun (WGS) entry which is preliminary data.</text>
</comment>
<organism evidence="1 2">
    <name type="scientific">Sphaerisporangium album</name>
    <dbReference type="NCBI Taxonomy" id="509200"/>
    <lineage>
        <taxon>Bacteria</taxon>
        <taxon>Bacillati</taxon>
        <taxon>Actinomycetota</taxon>
        <taxon>Actinomycetes</taxon>
        <taxon>Streptosporangiales</taxon>
        <taxon>Streptosporangiaceae</taxon>
        <taxon>Sphaerisporangium</taxon>
    </lineage>
</organism>